<name>A0AAV1ZQ56_9ARAC</name>
<dbReference type="GO" id="GO:0005634">
    <property type="term" value="C:nucleus"/>
    <property type="evidence" value="ECO:0007669"/>
    <property type="project" value="UniProtKB-SubCell"/>
</dbReference>
<dbReference type="InterPro" id="IPR012341">
    <property type="entry name" value="6hp_glycosidase-like_sf"/>
</dbReference>
<evidence type="ECO:0000259" key="10">
    <source>
        <dbReference type="PROSITE" id="PS50953"/>
    </source>
</evidence>
<keyword evidence="6" id="KW-0479">Metal-binding</keyword>
<dbReference type="SMART" id="SM00338">
    <property type="entry name" value="BRLZ"/>
    <property type="match status" value="1"/>
</dbReference>
<dbReference type="PRINTS" id="PR00041">
    <property type="entry name" value="LEUZIPPRCREB"/>
</dbReference>
<feature type="binding site" evidence="6">
    <location>
        <position position="335"/>
    </location>
    <ligand>
        <name>Zn(2+)</name>
        <dbReference type="ChEBI" id="CHEBI:29105"/>
    </ligand>
</feature>
<keyword evidence="12" id="KW-1185">Reference proteome</keyword>
<dbReference type="InterPro" id="IPR003102">
    <property type="entry name" value="CREB1-like_pKID"/>
</dbReference>
<dbReference type="PANTHER" id="PTHR12736:SF21">
    <property type="entry name" value="LANC-LIKE PROTEIN 2"/>
    <property type="match status" value="1"/>
</dbReference>
<dbReference type="GO" id="GO:0005975">
    <property type="term" value="P:carbohydrate metabolic process"/>
    <property type="evidence" value="ECO:0007669"/>
    <property type="project" value="InterPro"/>
</dbReference>
<dbReference type="PANTHER" id="PTHR12736">
    <property type="entry name" value="LANC-LIKE PROTEIN"/>
    <property type="match status" value="1"/>
</dbReference>
<feature type="region of interest" description="Disordered" evidence="8">
    <location>
        <begin position="416"/>
        <end position="439"/>
    </location>
</feature>
<feature type="binding site" evidence="6">
    <location>
        <position position="287"/>
    </location>
    <ligand>
        <name>Zn(2+)</name>
        <dbReference type="ChEBI" id="CHEBI:29105"/>
    </ligand>
</feature>
<keyword evidence="4" id="KW-0804">Transcription</keyword>
<dbReference type="FunFam" id="1.20.5.170:FF:000003">
    <property type="entry name" value="cAMP-responsive element modulator isoform X2"/>
    <property type="match status" value="1"/>
</dbReference>
<evidence type="ECO:0000256" key="6">
    <source>
        <dbReference type="PIRSR" id="PIRSR607822-1"/>
    </source>
</evidence>
<dbReference type="SMART" id="SM01260">
    <property type="entry name" value="LANC_like"/>
    <property type="match status" value="1"/>
</dbReference>
<dbReference type="PROSITE" id="PS50953">
    <property type="entry name" value="KID"/>
    <property type="match status" value="1"/>
</dbReference>
<dbReference type="InterPro" id="IPR007822">
    <property type="entry name" value="LANC-like"/>
</dbReference>
<feature type="domain" description="KID" evidence="10">
    <location>
        <begin position="542"/>
        <end position="601"/>
    </location>
</feature>
<keyword evidence="2" id="KW-0805">Transcription regulation</keyword>
<proteinExistence type="predicted"/>
<keyword evidence="6" id="KW-0862">Zinc</keyword>
<reference evidence="11 12" key="1">
    <citation type="submission" date="2024-04" db="EMBL/GenBank/DDBJ databases">
        <authorList>
            <person name="Rising A."/>
            <person name="Reimegard J."/>
            <person name="Sonavane S."/>
            <person name="Akerstrom W."/>
            <person name="Nylinder S."/>
            <person name="Hedman E."/>
            <person name="Kallberg Y."/>
        </authorList>
    </citation>
    <scope>NUCLEOTIDE SEQUENCE [LARGE SCALE GENOMIC DNA]</scope>
</reference>
<feature type="binding site" evidence="6">
    <location>
        <position position="334"/>
    </location>
    <ligand>
        <name>Zn(2+)</name>
        <dbReference type="ChEBI" id="CHEBI:29105"/>
    </ligand>
</feature>
<dbReference type="EMBL" id="CAXIEN010000070">
    <property type="protein sequence ID" value="CAL1273780.1"/>
    <property type="molecule type" value="Genomic_DNA"/>
</dbReference>
<dbReference type="CDD" id="cd14690">
    <property type="entry name" value="bZIP_CREB1"/>
    <property type="match status" value="1"/>
</dbReference>
<dbReference type="SUPFAM" id="SSF57959">
    <property type="entry name" value="Leucine zipper domain"/>
    <property type="match status" value="1"/>
</dbReference>
<dbReference type="Gene3D" id="1.50.10.10">
    <property type="match status" value="1"/>
</dbReference>
<evidence type="ECO:0000256" key="5">
    <source>
        <dbReference type="ARBA" id="ARBA00023242"/>
    </source>
</evidence>
<protein>
    <submittedName>
        <fullName evidence="11">Uncharacterized protein</fullName>
    </submittedName>
</protein>
<sequence length="773" mass="84994">MSEREFKNPYQDYDESLKIYDTDTGRLISEIEGPLMENVFILLQTLEKHLASDIDWSDSSVYTGTSGIALLYLRFLDVKIIESKAGKKDFLKDALSYVEPVIPYLKKKRFSFLCGVPGPLAIASVLFHRKGLPKESTDLARRLENLERDVCSPSSDCPDELLYGRAGFLFALLFLQKHLPGPDEFRENTIKEVVNAILASGQRMAKKFKNTYKIPLYYEWHEKAYLGAAHGFAGILYMLLQAKQYLTQEQLDTLIRPTIDFIVSQQYPSGNFPSSLGSPTDRLVHWCHGAPGVVHLLLLAHETFPEDSNYLESAKRCSDVIWQRGLLKKGYGICHGVAGNGYAQLRLFQVTKDAKYLYRAVKFAEWCFDYGKHGCRTPDRPLSLFEGEFPVVGIKSEDQFTQFIHAMETLVADQNVETSQAGGEQSSSTQNDGGARNTGAQVRANGTVVLASPAQNTQAIAVPQAGGGVSIVHVAIPNQPVHVQSVIQPGPNQQSVIQAPGGATLQSVQLPKNVILLNKLTGAGSVIHSTDGDASVHPVQLITTAKDEDGGTVTLVTPSEDPKKRREILARRPSYRKILNELSATDGGGTAVLKEEEPHSLTQDATQEQEASTITVGGNQYSTTGLLKAIQLATGSQDSGIQGLQTLTMTNTGSGTASAIVQYTQGQDGQFFVPVTVSAADLQAYQIRASTPTGGLSQGSLQTIQNPQQLAEEASRKRELRLLKNREAAKECRRKKKEYIKCLENRVAVLENQNKALIEELKSLKELYCQKNE</sequence>
<gene>
    <name evidence="11" type="ORF">LARSCL_LOCUS7085</name>
</gene>
<feature type="compositionally biased region" description="Polar residues" evidence="8">
    <location>
        <begin position="416"/>
        <end position="432"/>
    </location>
</feature>
<keyword evidence="3" id="KW-0238">DNA-binding</keyword>
<evidence type="ECO:0000256" key="1">
    <source>
        <dbReference type="ARBA" id="ARBA00004123"/>
    </source>
</evidence>
<dbReference type="CDD" id="cd04794">
    <property type="entry name" value="euk_LANCL"/>
    <property type="match status" value="1"/>
</dbReference>
<comment type="caution">
    <text evidence="11">The sequence shown here is derived from an EMBL/GenBank/DDBJ whole genome shotgun (WGS) entry which is preliminary data.</text>
</comment>
<dbReference type="Gene3D" id="1.20.5.170">
    <property type="match status" value="1"/>
</dbReference>
<evidence type="ECO:0000259" key="9">
    <source>
        <dbReference type="PROSITE" id="PS50217"/>
    </source>
</evidence>
<feature type="domain" description="BZIP" evidence="9">
    <location>
        <begin position="715"/>
        <end position="766"/>
    </location>
</feature>
<organism evidence="11 12">
    <name type="scientific">Larinioides sclopetarius</name>
    <dbReference type="NCBI Taxonomy" id="280406"/>
    <lineage>
        <taxon>Eukaryota</taxon>
        <taxon>Metazoa</taxon>
        <taxon>Ecdysozoa</taxon>
        <taxon>Arthropoda</taxon>
        <taxon>Chelicerata</taxon>
        <taxon>Arachnida</taxon>
        <taxon>Araneae</taxon>
        <taxon>Araneomorphae</taxon>
        <taxon>Entelegynae</taxon>
        <taxon>Araneoidea</taxon>
        <taxon>Araneidae</taxon>
        <taxon>Larinioides</taxon>
    </lineage>
</organism>
<evidence type="ECO:0000256" key="4">
    <source>
        <dbReference type="ARBA" id="ARBA00023163"/>
    </source>
</evidence>
<evidence type="ECO:0000313" key="11">
    <source>
        <dbReference type="EMBL" id="CAL1273780.1"/>
    </source>
</evidence>
<dbReference type="Pfam" id="PF05147">
    <property type="entry name" value="LANC_like"/>
    <property type="match status" value="1"/>
</dbReference>
<dbReference type="GO" id="GO:0003677">
    <property type="term" value="F:DNA binding"/>
    <property type="evidence" value="ECO:0007669"/>
    <property type="project" value="UniProtKB-KW"/>
</dbReference>
<dbReference type="PROSITE" id="PS00036">
    <property type="entry name" value="BZIP_BASIC"/>
    <property type="match status" value="1"/>
</dbReference>
<comment type="subcellular location">
    <subcellularLocation>
        <location evidence="1">Nucleus</location>
    </subcellularLocation>
</comment>
<dbReference type="GO" id="GO:0031179">
    <property type="term" value="P:peptide modification"/>
    <property type="evidence" value="ECO:0007669"/>
    <property type="project" value="InterPro"/>
</dbReference>
<dbReference type="GO" id="GO:0046872">
    <property type="term" value="F:metal ion binding"/>
    <property type="evidence" value="ECO:0007669"/>
    <property type="project" value="UniProtKB-KW"/>
</dbReference>
<feature type="coiled-coil region" evidence="7">
    <location>
        <begin position="733"/>
        <end position="767"/>
    </location>
</feature>
<evidence type="ECO:0000256" key="3">
    <source>
        <dbReference type="ARBA" id="ARBA00023125"/>
    </source>
</evidence>
<dbReference type="Pfam" id="PF02173">
    <property type="entry name" value="pKID"/>
    <property type="match status" value="1"/>
</dbReference>
<evidence type="ECO:0000313" key="12">
    <source>
        <dbReference type="Proteomes" id="UP001497382"/>
    </source>
</evidence>
<dbReference type="Pfam" id="PF00170">
    <property type="entry name" value="bZIP_1"/>
    <property type="match status" value="1"/>
</dbReference>
<dbReference type="PROSITE" id="PS50217">
    <property type="entry name" value="BZIP"/>
    <property type="match status" value="1"/>
</dbReference>
<dbReference type="GO" id="GO:0003700">
    <property type="term" value="F:DNA-binding transcription factor activity"/>
    <property type="evidence" value="ECO:0007669"/>
    <property type="project" value="InterPro"/>
</dbReference>
<dbReference type="AlphaFoldDB" id="A0AAV1ZQ56"/>
<dbReference type="SUPFAM" id="SSF158745">
    <property type="entry name" value="LanC-like"/>
    <property type="match status" value="1"/>
</dbReference>
<dbReference type="InterPro" id="IPR046347">
    <property type="entry name" value="bZIP_sf"/>
</dbReference>
<evidence type="ECO:0000256" key="8">
    <source>
        <dbReference type="SAM" id="MobiDB-lite"/>
    </source>
</evidence>
<evidence type="ECO:0000256" key="2">
    <source>
        <dbReference type="ARBA" id="ARBA00023015"/>
    </source>
</evidence>
<dbReference type="GO" id="GO:0005886">
    <property type="term" value="C:plasma membrane"/>
    <property type="evidence" value="ECO:0007669"/>
    <property type="project" value="TreeGrafter"/>
</dbReference>
<dbReference type="InterPro" id="IPR004827">
    <property type="entry name" value="bZIP"/>
</dbReference>
<keyword evidence="7" id="KW-0175">Coiled coil</keyword>
<accession>A0AAV1ZQ56</accession>
<evidence type="ECO:0000256" key="7">
    <source>
        <dbReference type="SAM" id="Coils"/>
    </source>
</evidence>
<keyword evidence="5" id="KW-0539">Nucleus</keyword>
<dbReference type="Proteomes" id="UP001497382">
    <property type="component" value="Unassembled WGS sequence"/>
</dbReference>